<proteinExistence type="predicted"/>
<sequence>MDPVDRPAAVSPTSPVLPEPASKAVRFSSDVTRTLPAQENEQEPIYGRRNQGPPLSLNTSGGSQHGSSRMRSPIQAVSPKSSGSTPPPPRSRNRGYSLRRALFNRNMIGSSEQHSSVIELQEAGSSRQDRPGPSSRDSKGSTKPGSGDAVVTISSMMEDDDVHSRLASKDLKHKSAGGLSSLPHYESWMLHRARHSAYLKKLKAVYTRMRKVILRIQEIPPSKDGRHIELDASRKRDLVDERTNKPYIGNTIRSSRYTVWNFLPRQLFFQFSKLANAYFLSVSIMQMIPGL</sequence>
<evidence type="ECO:0000313" key="2">
    <source>
        <dbReference type="Proteomes" id="UP001186974"/>
    </source>
</evidence>
<feature type="non-terminal residue" evidence="1">
    <location>
        <position position="291"/>
    </location>
</feature>
<gene>
    <name evidence="1" type="ORF">LTS18_002296</name>
</gene>
<evidence type="ECO:0000313" key="1">
    <source>
        <dbReference type="EMBL" id="KAK3065869.1"/>
    </source>
</evidence>
<dbReference type="Proteomes" id="UP001186974">
    <property type="component" value="Unassembled WGS sequence"/>
</dbReference>
<protein>
    <submittedName>
        <fullName evidence="1">Uncharacterized protein</fullName>
    </submittedName>
</protein>
<organism evidence="1 2">
    <name type="scientific">Coniosporium uncinatum</name>
    <dbReference type="NCBI Taxonomy" id="93489"/>
    <lineage>
        <taxon>Eukaryota</taxon>
        <taxon>Fungi</taxon>
        <taxon>Dikarya</taxon>
        <taxon>Ascomycota</taxon>
        <taxon>Pezizomycotina</taxon>
        <taxon>Dothideomycetes</taxon>
        <taxon>Dothideomycetes incertae sedis</taxon>
        <taxon>Coniosporium</taxon>
    </lineage>
</organism>
<name>A0ACC3DE63_9PEZI</name>
<dbReference type="EMBL" id="JAWDJW010006155">
    <property type="protein sequence ID" value="KAK3065869.1"/>
    <property type="molecule type" value="Genomic_DNA"/>
</dbReference>
<keyword evidence="2" id="KW-1185">Reference proteome</keyword>
<accession>A0ACC3DE63</accession>
<reference evidence="1" key="1">
    <citation type="submission" date="2024-09" db="EMBL/GenBank/DDBJ databases">
        <title>Black Yeasts Isolated from many extreme environments.</title>
        <authorList>
            <person name="Coleine C."/>
            <person name="Stajich J.E."/>
            <person name="Selbmann L."/>
        </authorList>
    </citation>
    <scope>NUCLEOTIDE SEQUENCE</scope>
    <source>
        <strain evidence="1">CCFEE 5737</strain>
    </source>
</reference>
<comment type="caution">
    <text evidence="1">The sequence shown here is derived from an EMBL/GenBank/DDBJ whole genome shotgun (WGS) entry which is preliminary data.</text>
</comment>